<feature type="transmembrane region" description="Helical" evidence="2">
    <location>
        <begin position="227"/>
        <end position="249"/>
    </location>
</feature>
<dbReference type="RefSeq" id="WP_188942703.1">
    <property type="nucleotide sequence ID" value="NZ_BMNA01000005.1"/>
</dbReference>
<name>A0A917T335_9ACTN</name>
<reference evidence="3" key="2">
    <citation type="submission" date="2020-09" db="EMBL/GenBank/DDBJ databases">
        <authorList>
            <person name="Sun Q."/>
            <person name="Zhou Y."/>
        </authorList>
    </citation>
    <scope>NUCLEOTIDE SEQUENCE</scope>
    <source>
        <strain evidence="3">CGMCC 4.7308</strain>
    </source>
</reference>
<proteinExistence type="predicted"/>
<sequence>MSSTEDPQQEQRRTAGSSPVRPDTSADETQVVRPLDLESDDDPARPAPRTGFSDAGTLASGFERTGSASASASEPARRPAASPARDDGPATETFHPGNDDDDEPGRSAPLYGGSGGSGSSGYGSGGSGGYGSSGSGDSSRYGGDAPRYGGDVPRYGEASSVGYGAPAYSSTSEPPGPSGYGAPTQVFPAGQPGYAPAGHPQPYSAPAQSTRIPPPASPPPPPPGSRATAAALSVILGLVLSAAGVYLLGKYGVRAEGSIVGGGNRSWTDIILGAVGAVLLLLAVALNGWSAWATVLPGLVLAGFGAWAYFTRGGYDQLTRWTHFLFPNDEIRTWHAAGFTLLVGLLLLGASLAAGLARGAGRRRGEALAAARQYDRD</sequence>
<comment type="caution">
    <text evidence="3">The sequence shown here is derived from an EMBL/GenBank/DDBJ whole genome shotgun (WGS) entry which is preliminary data.</text>
</comment>
<feature type="region of interest" description="Disordered" evidence="1">
    <location>
        <begin position="1"/>
        <end position="225"/>
    </location>
</feature>
<protein>
    <submittedName>
        <fullName evidence="3">Uncharacterized protein</fullName>
    </submittedName>
</protein>
<accession>A0A917T335</accession>
<feature type="compositionally biased region" description="Pro residues" evidence="1">
    <location>
        <begin position="212"/>
        <end position="224"/>
    </location>
</feature>
<gene>
    <name evidence="3" type="ORF">GCM10011594_29040</name>
</gene>
<evidence type="ECO:0000313" key="4">
    <source>
        <dbReference type="Proteomes" id="UP000655208"/>
    </source>
</evidence>
<feature type="transmembrane region" description="Helical" evidence="2">
    <location>
        <begin position="334"/>
        <end position="357"/>
    </location>
</feature>
<reference evidence="3" key="1">
    <citation type="journal article" date="2014" name="Int. J. Syst. Evol. Microbiol.">
        <title>Complete genome sequence of Corynebacterium casei LMG S-19264T (=DSM 44701T), isolated from a smear-ripened cheese.</title>
        <authorList>
            <consortium name="US DOE Joint Genome Institute (JGI-PGF)"/>
            <person name="Walter F."/>
            <person name="Albersmeier A."/>
            <person name="Kalinowski J."/>
            <person name="Ruckert C."/>
        </authorList>
    </citation>
    <scope>NUCLEOTIDE SEQUENCE</scope>
    <source>
        <strain evidence="3">CGMCC 4.7308</strain>
    </source>
</reference>
<keyword evidence="4" id="KW-1185">Reference proteome</keyword>
<dbReference type="AlphaFoldDB" id="A0A917T335"/>
<feature type="transmembrane region" description="Helical" evidence="2">
    <location>
        <begin position="270"/>
        <end position="292"/>
    </location>
</feature>
<evidence type="ECO:0000256" key="2">
    <source>
        <dbReference type="SAM" id="Phobius"/>
    </source>
</evidence>
<evidence type="ECO:0000256" key="1">
    <source>
        <dbReference type="SAM" id="MobiDB-lite"/>
    </source>
</evidence>
<dbReference type="EMBL" id="BMNA01000005">
    <property type="protein sequence ID" value="GGM07222.1"/>
    <property type="molecule type" value="Genomic_DNA"/>
</dbReference>
<feature type="compositionally biased region" description="Low complexity" evidence="1">
    <location>
        <begin position="67"/>
        <end position="83"/>
    </location>
</feature>
<evidence type="ECO:0000313" key="3">
    <source>
        <dbReference type="EMBL" id="GGM07222.1"/>
    </source>
</evidence>
<organism evidence="3 4">
    <name type="scientific">Nakamurella endophytica</name>
    <dbReference type="NCBI Taxonomy" id="1748367"/>
    <lineage>
        <taxon>Bacteria</taxon>
        <taxon>Bacillati</taxon>
        <taxon>Actinomycetota</taxon>
        <taxon>Actinomycetes</taxon>
        <taxon>Nakamurellales</taxon>
        <taxon>Nakamurellaceae</taxon>
        <taxon>Nakamurella</taxon>
    </lineage>
</organism>
<feature type="compositionally biased region" description="Gly residues" evidence="1">
    <location>
        <begin position="112"/>
        <end position="134"/>
    </location>
</feature>
<keyword evidence="2" id="KW-0472">Membrane</keyword>
<keyword evidence="2" id="KW-0812">Transmembrane</keyword>
<keyword evidence="2" id="KW-1133">Transmembrane helix</keyword>
<dbReference type="Proteomes" id="UP000655208">
    <property type="component" value="Unassembled WGS sequence"/>
</dbReference>